<sequence>MHQPCRLHPSKNIIMADAQLTQERKKHAANVVIKVEYNDLEISRFLKVARSFVYKVCKELETEDGNVSPVSKHKKHSKCSEIIRTHEFIQQVQQTIDYIPRKLMRSVGKDLHVSEGTVRNVVQEGIRYKSHTMRKSQFVRKSKRKSLHQI</sequence>
<name>A0A7E6EWV6_9MOLL</name>
<reference evidence="2" key="1">
    <citation type="submission" date="2025-08" db="UniProtKB">
        <authorList>
            <consortium name="RefSeq"/>
        </authorList>
    </citation>
    <scope>IDENTIFICATION</scope>
</reference>
<dbReference type="KEGG" id="osn:118763794"/>
<keyword evidence="1" id="KW-1185">Reference proteome</keyword>
<dbReference type="Proteomes" id="UP000515154">
    <property type="component" value="Linkage group LG6"/>
</dbReference>
<accession>A0A7E6EWV6</accession>
<organism evidence="1 2">
    <name type="scientific">Octopus sinensis</name>
    <name type="common">East Asian common octopus</name>
    <dbReference type="NCBI Taxonomy" id="2607531"/>
    <lineage>
        <taxon>Eukaryota</taxon>
        <taxon>Metazoa</taxon>
        <taxon>Spiralia</taxon>
        <taxon>Lophotrochozoa</taxon>
        <taxon>Mollusca</taxon>
        <taxon>Cephalopoda</taxon>
        <taxon>Coleoidea</taxon>
        <taxon>Octopodiformes</taxon>
        <taxon>Octopoda</taxon>
        <taxon>Incirrata</taxon>
        <taxon>Octopodidae</taxon>
        <taxon>Octopus</taxon>
    </lineage>
</organism>
<dbReference type="AlphaFoldDB" id="A0A7E6EWV6"/>
<proteinExistence type="predicted"/>
<evidence type="ECO:0000313" key="2">
    <source>
        <dbReference type="RefSeq" id="XP_036359440.1"/>
    </source>
</evidence>
<evidence type="ECO:0000313" key="1">
    <source>
        <dbReference type="Proteomes" id="UP000515154"/>
    </source>
</evidence>
<gene>
    <name evidence="2" type="primary">LOC118763794</name>
</gene>
<protein>
    <submittedName>
        <fullName evidence="2">Uncharacterized protein LOC118763794</fullName>
    </submittedName>
</protein>
<dbReference type="RefSeq" id="XP_036359440.1">
    <property type="nucleotide sequence ID" value="XM_036503547.1"/>
</dbReference>